<dbReference type="EMBL" id="CM004401">
    <property type="protein sequence ID" value="KAG8637921.1"/>
    <property type="molecule type" value="Genomic_DNA"/>
</dbReference>
<name>A0ACB7GD31_MANES</name>
<organism evidence="1 2">
    <name type="scientific">Manihot esculenta</name>
    <name type="common">Cassava</name>
    <name type="synonym">Jatropha manihot</name>
    <dbReference type="NCBI Taxonomy" id="3983"/>
    <lineage>
        <taxon>Eukaryota</taxon>
        <taxon>Viridiplantae</taxon>
        <taxon>Streptophyta</taxon>
        <taxon>Embryophyta</taxon>
        <taxon>Tracheophyta</taxon>
        <taxon>Spermatophyta</taxon>
        <taxon>Magnoliopsida</taxon>
        <taxon>eudicotyledons</taxon>
        <taxon>Gunneridae</taxon>
        <taxon>Pentapetalae</taxon>
        <taxon>rosids</taxon>
        <taxon>fabids</taxon>
        <taxon>Malpighiales</taxon>
        <taxon>Euphorbiaceae</taxon>
        <taxon>Crotonoideae</taxon>
        <taxon>Manihoteae</taxon>
        <taxon>Manihot</taxon>
    </lineage>
</organism>
<evidence type="ECO:0000313" key="2">
    <source>
        <dbReference type="Proteomes" id="UP000091857"/>
    </source>
</evidence>
<protein>
    <submittedName>
        <fullName evidence="1">Uncharacterized protein</fullName>
    </submittedName>
</protein>
<accession>A0ACB7GD31</accession>
<comment type="caution">
    <text evidence="1">The sequence shown here is derived from an EMBL/GenBank/DDBJ whole genome shotgun (WGS) entry which is preliminary data.</text>
</comment>
<gene>
    <name evidence="1" type="ORF">MANES_15G176652v8</name>
</gene>
<reference evidence="2" key="1">
    <citation type="journal article" date="2016" name="Nat. Biotechnol.">
        <title>Sequencing wild and cultivated cassava and related species reveals extensive interspecific hybridization and genetic diversity.</title>
        <authorList>
            <person name="Bredeson J.V."/>
            <person name="Lyons J.B."/>
            <person name="Prochnik S.E."/>
            <person name="Wu G.A."/>
            <person name="Ha C.M."/>
            <person name="Edsinger-Gonzales E."/>
            <person name="Grimwood J."/>
            <person name="Schmutz J."/>
            <person name="Rabbi I.Y."/>
            <person name="Egesi C."/>
            <person name="Nauluvula P."/>
            <person name="Lebot V."/>
            <person name="Ndunguru J."/>
            <person name="Mkamilo G."/>
            <person name="Bart R.S."/>
            <person name="Setter T.L."/>
            <person name="Gleadow R.M."/>
            <person name="Kulakow P."/>
            <person name="Ferguson M.E."/>
            <person name="Rounsley S."/>
            <person name="Rokhsar D.S."/>
        </authorList>
    </citation>
    <scope>NUCLEOTIDE SEQUENCE [LARGE SCALE GENOMIC DNA]</scope>
    <source>
        <strain evidence="2">cv. AM560-2</strain>
    </source>
</reference>
<evidence type="ECO:0000313" key="1">
    <source>
        <dbReference type="EMBL" id="KAG8637921.1"/>
    </source>
</evidence>
<sequence length="403" mass="45152">MQATANETKIVISSQKVDSRDDSSPKKMVECRICQDEDEDCNMETPCSCCGSLKYAHRRCVPRWCNEKGNTICEICHQHFTPGYTAPPPLFQIGGIPMNLRGNWQTSGRDLHGPQFIAMVSTDRNFLNPEYEEYSASTRNSNCCRSVAIAFMVLLILRHILPVILRTNEVSFPLLMLLFLRIAGILLPVYVIMRAVTALQRRLHQQGASGVGLGNFEEIGPLDVNLKPRNSTWLRMADLLFVDNPVGTGFSFVEESNLFVKTDEEAATDLTTLLKEIFNRNESLQQSPLHIVAESYGGKFAVTLGLSALKAIGAGKLKAKLGGVILGDTWISPEDFVLSWGPLLFWYSGPKKCRRSFNFGGNLQRRAQPLAPFKATIFFRLEPTQFKYSRSSSHCEPCYYCNS</sequence>
<proteinExistence type="predicted"/>
<dbReference type="Proteomes" id="UP000091857">
    <property type="component" value="Chromosome 15"/>
</dbReference>
<keyword evidence="2" id="KW-1185">Reference proteome</keyword>